<dbReference type="InterPro" id="IPR001890">
    <property type="entry name" value="RNA-binding_CRM"/>
</dbReference>
<dbReference type="PANTHER" id="PTHR40065">
    <property type="entry name" value="RNA-BINDING PROTEIN YHBY"/>
    <property type="match status" value="1"/>
</dbReference>
<feature type="domain" description="CRM" evidence="3">
    <location>
        <begin position="1"/>
        <end position="72"/>
    </location>
</feature>
<dbReference type="EMBL" id="DSLA01000058">
    <property type="protein sequence ID" value="HEH35235.1"/>
    <property type="molecule type" value="Genomic_DNA"/>
</dbReference>
<accession>A0A7J2TI62</accession>
<dbReference type="InterPro" id="IPR035920">
    <property type="entry name" value="YhbY-like_sf"/>
</dbReference>
<dbReference type="PANTHER" id="PTHR40065:SF3">
    <property type="entry name" value="RNA-BINDING PROTEIN YHBY"/>
    <property type="match status" value="1"/>
</dbReference>
<dbReference type="GO" id="GO:0003723">
    <property type="term" value="F:RNA binding"/>
    <property type="evidence" value="ECO:0007669"/>
    <property type="project" value="UniProtKB-UniRule"/>
</dbReference>
<evidence type="ECO:0000256" key="1">
    <source>
        <dbReference type="ARBA" id="ARBA00022884"/>
    </source>
</evidence>
<evidence type="ECO:0000259" key="3">
    <source>
        <dbReference type="PROSITE" id="PS51295"/>
    </source>
</evidence>
<reference evidence="4" key="1">
    <citation type="journal article" date="2020" name="mSystems">
        <title>Genome- and Community-Level Interaction Insights into Carbon Utilization and Element Cycling Functions of Hydrothermarchaeota in Hydrothermal Sediment.</title>
        <authorList>
            <person name="Zhou Z."/>
            <person name="Liu Y."/>
            <person name="Xu W."/>
            <person name="Pan J."/>
            <person name="Luo Z.H."/>
            <person name="Li M."/>
        </authorList>
    </citation>
    <scope>NUCLEOTIDE SEQUENCE [LARGE SCALE GENOMIC DNA]</scope>
    <source>
        <strain evidence="4">SpSt-26</strain>
    </source>
</reference>
<dbReference type="SUPFAM" id="SSF75471">
    <property type="entry name" value="YhbY-like"/>
    <property type="match status" value="1"/>
</dbReference>
<name>A0A7J2TI62_ARCFL</name>
<dbReference type="Pfam" id="PF01985">
    <property type="entry name" value="CRS1_YhbY"/>
    <property type="match status" value="1"/>
</dbReference>
<protein>
    <submittedName>
        <fullName evidence="4">RNA-binding protein</fullName>
    </submittedName>
</protein>
<dbReference type="InterPro" id="IPR051925">
    <property type="entry name" value="RNA-binding_domain"/>
</dbReference>
<organism evidence="4">
    <name type="scientific">Archaeoglobus fulgidus</name>
    <dbReference type="NCBI Taxonomy" id="2234"/>
    <lineage>
        <taxon>Archaea</taxon>
        <taxon>Methanobacteriati</taxon>
        <taxon>Methanobacteriota</taxon>
        <taxon>Archaeoglobi</taxon>
        <taxon>Archaeoglobales</taxon>
        <taxon>Archaeoglobaceae</taxon>
        <taxon>Archaeoglobus</taxon>
    </lineage>
</organism>
<sequence>MEIAKVNIGKKGLTESLLNEINLLLEKRGVVKVKILRNSGMRENKELVVNELEKRLGCRVRDVRGFVITIER</sequence>
<dbReference type="SMART" id="SM01103">
    <property type="entry name" value="CRS1_YhbY"/>
    <property type="match status" value="1"/>
</dbReference>
<proteinExistence type="predicted"/>
<gene>
    <name evidence="4" type="ORF">ENP88_03595</name>
</gene>
<dbReference type="AlphaFoldDB" id="A0A7J2TI62"/>
<evidence type="ECO:0000256" key="2">
    <source>
        <dbReference type="PROSITE-ProRule" id="PRU00626"/>
    </source>
</evidence>
<dbReference type="Gene3D" id="3.30.110.60">
    <property type="entry name" value="YhbY-like"/>
    <property type="match status" value="1"/>
</dbReference>
<comment type="caution">
    <text evidence="4">The sequence shown here is derived from an EMBL/GenBank/DDBJ whole genome shotgun (WGS) entry which is preliminary data.</text>
</comment>
<evidence type="ECO:0000313" key="4">
    <source>
        <dbReference type="EMBL" id="HEH35235.1"/>
    </source>
</evidence>
<keyword evidence="1 2" id="KW-0694">RNA-binding</keyword>
<dbReference type="PROSITE" id="PS51295">
    <property type="entry name" value="CRM"/>
    <property type="match status" value="1"/>
</dbReference>